<keyword evidence="4 6" id="KW-1133">Transmembrane helix</keyword>
<gene>
    <name evidence="8" type="ORF">K8P03_03425</name>
</gene>
<evidence type="ECO:0000256" key="6">
    <source>
        <dbReference type="SAM" id="Phobius"/>
    </source>
</evidence>
<evidence type="ECO:0000256" key="4">
    <source>
        <dbReference type="ARBA" id="ARBA00022989"/>
    </source>
</evidence>
<feature type="domain" description="RDD" evidence="7">
    <location>
        <begin position="22"/>
        <end position="144"/>
    </location>
</feature>
<dbReference type="InterPro" id="IPR051791">
    <property type="entry name" value="Pra-immunoreactive"/>
</dbReference>
<comment type="subcellular location">
    <subcellularLocation>
        <location evidence="1">Cell membrane</location>
        <topology evidence="1">Multi-pass membrane protein</topology>
    </subcellularLocation>
</comment>
<dbReference type="PANTHER" id="PTHR36115">
    <property type="entry name" value="PROLINE-RICH ANTIGEN HOMOLOG-RELATED"/>
    <property type="match status" value="1"/>
</dbReference>
<keyword evidence="5 6" id="KW-0472">Membrane</keyword>
<accession>A0ABS7SXT1</accession>
<evidence type="ECO:0000256" key="2">
    <source>
        <dbReference type="ARBA" id="ARBA00022475"/>
    </source>
</evidence>
<sequence length="164" mass="18433">MENREVLINKEEFKERNYAHAYASFGTRAIAFIIDMMVVGGLNKIITGIIGLDPEMSFYGFAMTDILSWAITLGYFTLASLVTKGQSLGKMITGIRVVSLTSDKLDLGQILIREIAGRFIQNTIMLVYLLPIFTPKKQGLIDFFVDTAVVKEDAFRDLYGVDFR</sequence>
<evidence type="ECO:0000256" key="3">
    <source>
        <dbReference type="ARBA" id="ARBA00022692"/>
    </source>
</evidence>
<evidence type="ECO:0000256" key="5">
    <source>
        <dbReference type="ARBA" id="ARBA00023136"/>
    </source>
</evidence>
<reference evidence="8 9" key="1">
    <citation type="submission" date="2021-08" db="EMBL/GenBank/DDBJ databases">
        <title>FDA dAtabase for Regulatory Grade micrObial Sequences (FDA-ARGOS): Supporting development and validation of Infectious Disease Dx tests.</title>
        <authorList>
            <person name="Sproer C."/>
            <person name="Gronow S."/>
            <person name="Severitt S."/>
            <person name="Schroder I."/>
            <person name="Tallon L."/>
            <person name="Sadzewicz L."/>
            <person name="Zhao X."/>
            <person name="Boylan J."/>
            <person name="Ott S."/>
            <person name="Bowen H."/>
            <person name="Vavikolanu K."/>
            <person name="Hazen T."/>
            <person name="Aluvathingal J."/>
            <person name="Nadendla S."/>
            <person name="Lowell S."/>
            <person name="Myers T."/>
            <person name="Yan Y."/>
            <person name="Sichtig H."/>
        </authorList>
    </citation>
    <scope>NUCLEOTIDE SEQUENCE [LARGE SCALE GENOMIC DNA]</scope>
    <source>
        <strain evidence="8 9">FDAARGOS_1460</strain>
    </source>
</reference>
<evidence type="ECO:0000313" key="9">
    <source>
        <dbReference type="Proteomes" id="UP000734271"/>
    </source>
</evidence>
<dbReference type="EMBL" id="JAIPME010000002">
    <property type="protein sequence ID" value="MBZ2386352.1"/>
    <property type="molecule type" value="Genomic_DNA"/>
</dbReference>
<dbReference type="Proteomes" id="UP000734271">
    <property type="component" value="Unassembled WGS sequence"/>
</dbReference>
<dbReference type="RefSeq" id="WP_223418310.1">
    <property type="nucleotide sequence ID" value="NZ_JAIPME010000002.1"/>
</dbReference>
<organism evidence="8 9">
    <name type="scientific">Anaerococcus murdochii</name>
    <dbReference type="NCBI Taxonomy" id="411577"/>
    <lineage>
        <taxon>Bacteria</taxon>
        <taxon>Bacillati</taxon>
        <taxon>Bacillota</taxon>
        <taxon>Tissierellia</taxon>
        <taxon>Tissierellales</taxon>
        <taxon>Peptoniphilaceae</taxon>
        <taxon>Anaerococcus</taxon>
    </lineage>
</organism>
<dbReference type="InterPro" id="IPR010432">
    <property type="entry name" value="RDD"/>
</dbReference>
<protein>
    <submittedName>
        <fullName evidence="8">RDD family protein</fullName>
    </submittedName>
</protein>
<proteinExistence type="predicted"/>
<keyword evidence="3 6" id="KW-0812">Transmembrane</keyword>
<keyword evidence="2" id="KW-1003">Cell membrane</keyword>
<evidence type="ECO:0000256" key="1">
    <source>
        <dbReference type="ARBA" id="ARBA00004651"/>
    </source>
</evidence>
<evidence type="ECO:0000259" key="7">
    <source>
        <dbReference type="Pfam" id="PF06271"/>
    </source>
</evidence>
<keyword evidence="9" id="KW-1185">Reference proteome</keyword>
<dbReference type="Pfam" id="PF06271">
    <property type="entry name" value="RDD"/>
    <property type="match status" value="1"/>
</dbReference>
<name>A0ABS7SXT1_9FIRM</name>
<feature type="transmembrane region" description="Helical" evidence="6">
    <location>
        <begin position="21"/>
        <end position="46"/>
    </location>
</feature>
<evidence type="ECO:0000313" key="8">
    <source>
        <dbReference type="EMBL" id="MBZ2386352.1"/>
    </source>
</evidence>
<dbReference type="PANTHER" id="PTHR36115:SF9">
    <property type="entry name" value="LMO1584 PROTEIN"/>
    <property type="match status" value="1"/>
</dbReference>
<comment type="caution">
    <text evidence="8">The sequence shown here is derived from an EMBL/GenBank/DDBJ whole genome shotgun (WGS) entry which is preliminary data.</text>
</comment>
<feature type="transmembrane region" description="Helical" evidence="6">
    <location>
        <begin position="58"/>
        <end position="82"/>
    </location>
</feature>